<comment type="caution">
    <text evidence="1">The sequence shown here is derived from an EMBL/GenBank/DDBJ whole genome shotgun (WGS) entry which is preliminary data.</text>
</comment>
<dbReference type="Proteomes" id="UP000606580">
    <property type="component" value="Unassembled WGS sequence"/>
</dbReference>
<name>A0A848DAV8_9EURY</name>
<accession>A0A848DAV8</accession>
<dbReference type="AlphaFoldDB" id="A0A848DAV8"/>
<evidence type="ECO:0000313" key="2">
    <source>
        <dbReference type="Proteomes" id="UP000606580"/>
    </source>
</evidence>
<gene>
    <name evidence="1" type="ORF">GIS02_05555</name>
</gene>
<organism evidence="1 2">
    <name type="scientific">Candidatus Ethanoperedens thermophilum</name>
    <dbReference type="NCBI Taxonomy" id="2766897"/>
    <lineage>
        <taxon>Archaea</taxon>
        <taxon>Methanobacteriati</taxon>
        <taxon>Methanobacteriota</taxon>
        <taxon>Stenosarchaea group</taxon>
        <taxon>Methanomicrobia</taxon>
        <taxon>Methanosarcinales</taxon>
        <taxon>Methanosarcinales incertae sedis</taxon>
        <taxon>GOM Arc I cluster</taxon>
        <taxon>Candidatus Ethanoperedens</taxon>
    </lineage>
</organism>
<reference evidence="1" key="1">
    <citation type="journal article" date="2020" name="MBio">
        <title>'Candidatus Ethanoperedens,' a Thermophilic Genus of Archaea Mediating the Anaerobic Oxidation of Ethane.</title>
        <authorList>
            <person name="Hahn C.J."/>
            <person name="Laso-Perez R."/>
            <person name="Vulcano F."/>
            <person name="Vaziourakis K.M."/>
            <person name="Stokke R."/>
            <person name="Steen I.H."/>
            <person name="Teske A."/>
            <person name="Boetius A."/>
            <person name="Liebeke M."/>
            <person name="Amann R."/>
            <person name="Knittel K."/>
            <person name="Wegener G."/>
        </authorList>
    </citation>
    <scope>NUCLEOTIDE SEQUENCE</scope>
    <source>
        <strain evidence="1">GoM-Arc1-LC-WB58</strain>
    </source>
</reference>
<evidence type="ECO:0000313" key="1">
    <source>
        <dbReference type="EMBL" id="NMG83653.1"/>
    </source>
</evidence>
<sequence>MHSTTQKLIIWTKKPVYRDFSSGKLGKKVGETLRIFPHQRRLIKVMSRNYISFMEGAIPSRPFGRGLLAQVR</sequence>
<proteinExistence type="predicted"/>
<protein>
    <submittedName>
        <fullName evidence="1">Uncharacterized protein</fullName>
    </submittedName>
</protein>
<dbReference type="EMBL" id="WNEG01000094">
    <property type="protein sequence ID" value="NMG83653.1"/>
    <property type="molecule type" value="Genomic_DNA"/>
</dbReference>